<dbReference type="Pfam" id="PF20543">
    <property type="entry name" value="CowN"/>
    <property type="match status" value="1"/>
</dbReference>
<dbReference type="NCBIfam" id="NF033689">
    <property type="entry name" value="N2Fix_CO_CowN"/>
    <property type="match status" value="1"/>
</dbReference>
<gene>
    <name evidence="2" type="primary">cowN</name>
    <name evidence="3" type="ORF">DFR40_0881</name>
</gene>
<dbReference type="HAMAP" id="MF_02117">
    <property type="entry name" value="CowN"/>
    <property type="match status" value="1"/>
</dbReference>
<protein>
    <recommendedName>
        <fullName evidence="2">N(2)-fixation sustaining protein CowN</fullName>
    </recommendedName>
    <alternativeName>
        <fullName evidence="2">CO weal-nitrogenase</fullName>
    </alternativeName>
</protein>
<evidence type="ECO:0000256" key="1">
    <source>
        <dbReference type="ARBA" id="ARBA00023231"/>
    </source>
</evidence>
<organism evidence="3 4">
    <name type="scientific">Azonexus fungiphilus</name>
    <dbReference type="NCBI Taxonomy" id="146940"/>
    <lineage>
        <taxon>Bacteria</taxon>
        <taxon>Pseudomonadati</taxon>
        <taxon>Pseudomonadota</taxon>
        <taxon>Betaproteobacteria</taxon>
        <taxon>Rhodocyclales</taxon>
        <taxon>Azonexaceae</taxon>
        <taxon>Azonexus</taxon>
    </lineage>
</organism>
<dbReference type="OrthoDB" id="7689335at2"/>
<dbReference type="InterPro" id="IPR024899">
    <property type="entry name" value="CowN"/>
</dbReference>
<dbReference type="Proteomes" id="UP000270626">
    <property type="component" value="Unassembled WGS sequence"/>
</dbReference>
<reference evidence="3 4" key="1">
    <citation type="submission" date="2018-10" db="EMBL/GenBank/DDBJ databases">
        <title>Genomic Encyclopedia of Type Strains, Phase IV (KMG-IV): sequencing the most valuable type-strain genomes for metagenomic binning, comparative biology and taxonomic classification.</title>
        <authorList>
            <person name="Goeker M."/>
        </authorList>
    </citation>
    <scope>NUCLEOTIDE SEQUENCE [LARGE SCALE GENOMIC DNA]</scope>
    <source>
        <strain evidence="3 4">DSM 23841</strain>
    </source>
</reference>
<comment type="caution">
    <text evidence="3">The sequence shown here is derived from an EMBL/GenBank/DDBJ whole genome shotgun (WGS) entry which is preliminary data.</text>
</comment>
<sequence>METAQDRQPACGCSRNTDRYVSFDGIDCAGNARRVMEMIARNIVASGREQPFWNYFMAKRTPKSGPAPDDLFLVHSHINQIREFFEECHDLEALELLFQVEEECC</sequence>
<proteinExistence type="inferred from homology"/>
<evidence type="ECO:0000256" key="2">
    <source>
        <dbReference type="HAMAP-Rule" id="MF_02117"/>
    </source>
</evidence>
<dbReference type="EMBL" id="RBXP01000011">
    <property type="protein sequence ID" value="RKT60735.1"/>
    <property type="molecule type" value="Genomic_DNA"/>
</dbReference>
<evidence type="ECO:0000313" key="4">
    <source>
        <dbReference type="Proteomes" id="UP000270626"/>
    </source>
</evidence>
<comment type="similarity">
    <text evidence="2">Belongs to the CowN family.</text>
</comment>
<name>A0A495WJ37_9RHOO</name>
<keyword evidence="4" id="KW-1185">Reference proteome</keyword>
<dbReference type="AlphaFoldDB" id="A0A495WJ37"/>
<dbReference type="RefSeq" id="WP_121457240.1">
    <property type="nucleotide sequence ID" value="NZ_RBXP01000011.1"/>
</dbReference>
<keyword evidence="1 2" id="KW-0535">Nitrogen fixation</keyword>
<dbReference type="GO" id="GO:0009399">
    <property type="term" value="P:nitrogen fixation"/>
    <property type="evidence" value="ECO:0007669"/>
    <property type="project" value="UniProtKB-UniRule"/>
</dbReference>
<accession>A0A495WJ37</accession>
<evidence type="ECO:0000313" key="3">
    <source>
        <dbReference type="EMBL" id="RKT60735.1"/>
    </source>
</evidence>
<comment type="function">
    <text evidence="2">Is required to sustain N(2)-dependent growth in the presence of low levels of carbon monoxide (CO). Probably acts by protecting the N(2) fixation ability of the nitrogenase complex, which is inactivated in the presence of CO.</text>
</comment>